<organism evidence="11 12">
    <name type="scientific">Candidatus Roizmanbacteria bacterium RIFCSPLOWO2_01_FULL_41_22</name>
    <dbReference type="NCBI Taxonomy" id="1802067"/>
    <lineage>
        <taxon>Bacteria</taxon>
        <taxon>Candidatus Roizmaniibacteriota</taxon>
    </lineage>
</organism>
<evidence type="ECO:0000313" key="11">
    <source>
        <dbReference type="EMBL" id="OGK52403.1"/>
    </source>
</evidence>
<evidence type="ECO:0000256" key="3">
    <source>
        <dbReference type="ARBA" id="ARBA00022741"/>
    </source>
</evidence>
<comment type="similarity">
    <text evidence="2 8">Belongs to the type II topoisomerase GyrA/ParC subunit family.</text>
</comment>
<evidence type="ECO:0000256" key="9">
    <source>
        <dbReference type="PROSITE-ProRule" id="PRU01384"/>
    </source>
</evidence>
<reference evidence="11 12" key="1">
    <citation type="journal article" date="2016" name="Nat. Commun.">
        <title>Thousands of microbial genomes shed light on interconnected biogeochemical processes in an aquifer system.</title>
        <authorList>
            <person name="Anantharaman K."/>
            <person name="Brown C.T."/>
            <person name="Hug L.A."/>
            <person name="Sharon I."/>
            <person name="Castelle C.J."/>
            <person name="Probst A.J."/>
            <person name="Thomas B.C."/>
            <person name="Singh A."/>
            <person name="Wilkins M.J."/>
            <person name="Karaoz U."/>
            <person name="Brodie E.L."/>
            <person name="Williams K.H."/>
            <person name="Hubbard S.S."/>
            <person name="Banfield J.F."/>
        </authorList>
    </citation>
    <scope>NUCLEOTIDE SEQUENCE [LARGE SCALE GENOMIC DNA]</scope>
</reference>
<dbReference type="STRING" id="1802067.A2966_01910"/>
<dbReference type="Gene3D" id="1.10.268.10">
    <property type="entry name" value="Topoisomerase, domain 3"/>
    <property type="match status" value="1"/>
</dbReference>
<comment type="miscellaneous">
    <text evidence="8">Few gyrases are as efficient as E.coli at forming negative supercoils. Not all organisms have 2 type II topoisomerases; in organisms with a single type II topoisomerase this enzyme also has to decatenate newly replicated chromosomes.</text>
</comment>
<dbReference type="Pfam" id="PF03989">
    <property type="entry name" value="DNA_gyraseA_C"/>
    <property type="match status" value="6"/>
</dbReference>
<dbReference type="GO" id="GO:0034335">
    <property type="term" value="F:DNA negative supercoiling activity"/>
    <property type="evidence" value="ECO:0007669"/>
    <property type="project" value="UniProtKB-ARBA"/>
</dbReference>
<name>A0A1F7J9U4_9BACT</name>
<dbReference type="FunFam" id="1.10.268.10:FF:000001">
    <property type="entry name" value="DNA gyrase subunit A"/>
    <property type="match status" value="1"/>
</dbReference>
<accession>A0A1F7J9U4</accession>
<evidence type="ECO:0000256" key="2">
    <source>
        <dbReference type="ARBA" id="ARBA00008263"/>
    </source>
</evidence>
<comment type="function">
    <text evidence="8">A type II topoisomerase that negatively supercoils closed circular double-stranded (ds) DNA in an ATP-dependent manner to modulate DNA topology and maintain chromosomes in an underwound state. Negative supercoiling favors strand separation, and DNA replication, transcription, recombination and repair, all of which involve strand separation. Also able to catalyze the interconversion of other topological isomers of dsDNA rings, including catenanes and knotted rings. Type II topoisomerases break and join 2 DNA strands simultaneously in an ATP-dependent manner.</text>
</comment>
<protein>
    <recommendedName>
        <fullName evidence="8">DNA gyrase subunit A</fullName>
        <ecNumber evidence="8">5.6.2.2</ecNumber>
    </recommendedName>
</protein>
<dbReference type="GO" id="GO:0006261">
    <property type="term" value="P:DNA-templated DNA replication"/>
    <property type="evidence" value="ECO:0007669"/>
    <property type="project" value="UniProtKB-UniRule"/>
</dbReference>
<dbReference type="PANTHER" id="PTHR43493:SF5">
    <property type="entry name" value="DNA GYRASE SUBUNIT A, CHLOROPLASTIC_MITOCHONDRIAL"/>
    <property type="match status" value="1"/>
</dbReference>
<dbReference type="InterPro" id="IPR013758">
    <property type="entry name" value="Topo_IIA_A/C_ab"/>
</dbReference>
<dbReference type="InterPro" id="IPR035516">
    <property type="entry name" value="Gyrase/topoIV_suA_C"/>
</dbReference>
<evidence type="ECO:0000256" key="7">
    <source>
        <dbReference type="ARBA" id="ARBA00023235"/>
    </source>
</evidence>
<evidence type="ECO:0000259" key="10">
    <source>
        <dbReference type="PROSITE" id="PS52040"/>
    </source>
</evidence>
<dbReference type="InterPro" id="IPR005743">
    <property type="entry name" value="GyrA"/>
</dbReference>
<dbReference type="GO" id="GO:0005524">
    <property type="term" value="F:ATP binding"/>
    <property type="evidence" value="ECO:0007669"/>
    <property type="project" value="UniProtKB-UniRule"/>
</dbReference>
<keyword evidence="6 8" id="KW-0238">DNA-binding</keyword>
<dbReference type="InterPro" id="IPR013757">
    <property type="entry name" value="Topo_IIA_A_a_sf"/>
</dbReference>
<feature type="short sequence motif" description="GyrA-box" evidence="8">
    <location>
        <begin position="570"/>
        <end position="576"/>
    </location>
</feature>
<sequence>MVKNVKHEVEIAEITREMKRAYLDYAMSVIVSRALPDVRDGLKPVHRRILYAMYKMGLTYSARFSKSAKVVGEVLGKYHPHGDAPVYEAMVRLAQDFSMRYPLIKGQGNFGSIDGDPPAAMRYTEVKLAKIAEEILTDIEKQTVPWVDNFDGTLQEPIYLPAKLPNLLLMGAEGIAVGMATKIPPHNLTEIIDALVFMINAAKLSSPKTNATSLPINLTTAQTDEKAVIPVTNEISHPTDHLVLFDVTVEKLLEYIKGPDFPTAGIIYGAKDIAEAYATGRGKILIRGLVEDEELDHGKTAIIVKQLPYQVNKAHLVEKIAHLVVNKKIVGISDLRDESDRDGIRIVIELKRDASYKKVLNNLFKFTELQTTFPVNVVALVDGVPQTLSVKQILEYYLRHRMDIVKKRSEYELAQAKYRAHILQGYLIALDHIDEVIQIIRKSKDEPTAKKSLMQKFGLSDLQAQAILDMQLKRLTGLERAKIEDELKMLKELIAYLEALLKDAFKMLKVIKDELLYLKEKYGDERKTKVIKTKPGEISDEQLIENKEVIVTLTKEGYIKQIPRETFKVQHRGGKGVNGMETKDSDDIYYITSVMTHDYMLYFSNMGRVFQTRVWDIPQGSRVSKGKAIVNLLTLRPDEKITSILNYAGTQTDQIDKLCILMVTKHGTVKKTLFKEYANIRSNGLIAIKLGKGDELLWVKMTNTQMNVMLITRQGKAILFKESEVRTTGRSSIGVRGVELVAGDEVVAADIFQNADLKKDILVIGEKGVGKRTNLANFRGQHRGGKGIKVAPVEGKLGKIAFVQLINPKDSTVIITSISGQVVKINLADIPTYSRQAKGVYLMRFSNANDKVASATFI</sequence>
<evidence type="ECO:0000256" key="6">
    <source>
        <dbReference type="ARBA" id="ARBA00023125"/>
    </source>
</evidence>
<dbReference type="Gene3D" id="3.30.1360.40">
    <property type="match status" value="1"/>
</dbReference>
<gene>
    <name evidence="8" type="primary">gyrA</name>
    <name evidence="11" type="ORF">A2966_01910</name>
</gene>
<dbReference type="GO" id="GO:0005694">
    <property type="term" value="C:chromosome"/>
    <property type="evidence" value="ECO:0007669"/>
    <property type="project" value="InterPro"/>
</dbReference>
<evidence type="ECO:0000256" key="5">
    <source>
        <dbReference type="ARBA" id="ARBA00023029"/>
    </source>
</evidence>
<proteinExistence type="inferred from homology"/>
<dbReference type="GO" id="GO:0003677">
    <property type="term" value="F:DNA binding"/>
    <property type="evidence" value="ECO:0007669"/>
    <property type="project" value="UniProtKB-UniRule"/>
</dbReference>
<evidence type="ECO:0000256" key="1">
    <source>
        <dbReference type="ARBA" id="ARBA00000185"/>
    </source>
</evidence>
<dbReference type="GO" id="GO:0009330">
    <property type="term" value="C:DNA topoisomerase type II (double strand cut, ATP-hydrolyzing) complex"/>
    <property type="evidence" value="ECO:0007669"/>
    <property type="project" value="TreeGrafter"/>
</dbReference>
<dbReference type="GO" id="GO:0005737">
    <property type="term" value="C:cytoplasm"/>
    <property type="evidence" value="ECO:0007669"/>
    <property type="project" value="UniProtKB-SubCell"/>
</dbReference>
<dbReference type="InterPro" id="IPR002205">
    <property type="entry name" value="Topo_IIA_dom_A"/>
</dbReference>
<dbReference type="EC" id="5.6.2.2" evidence="8"/>
<dbReference type="InterPro" id="IPR006691">
    <property type="entry name" value="GyrA/parC_rep"/>
</dbReference>
<comment type="subunit">
    <text evidence="8">Heterotetramer, composed of two GyrA and two GyrB chains. In the heterotetramer, GyrA contains the active site tyrosine that forms a transient covalent intermediate with DNA, while GyrB binds cofactors and catalyzes ATP hydrolysis.</text>
</comment>
<dbReference type="InterPro" id="IPR050220">
    <property type="entry name" value="Type_II_DNA_Topoisomerases"/>
</dbReference>
<keyword evidence="3 8" id="KW-0547">Nucleotide-binding</keyword>
<dbReference type="GO" id="GO:0006265">
    <property type="term" value="P:DNA topological change"/>
    <property type="evidence" value="ECO:0007669"/>
    <property type="project" value="UniProtKB-UniRule"/>
</dbReference>
<dbReference type="HAMAP" id="MF_01897">
    <property type="entry name" value="GyrA"/>
    <property type="match status" value="1"/>
</dbReference>
<evidence type="ECO:0000313" key="12">
    <source>
        <dbReference type="Proteomes" id="UP000176480"/>
    </source>
</evidence>
<comment type="caution">
    <text evidence="11">The sequence shown here is derived from an EMBL/GenBank/DDBJ whole genome shotgun (WGS) entry which is preliminary data.</text>
</comment>
<dbReference type="CDD" id="cd00187">
    <property type="entry name" value="TOP4c"/>
    <property type="match status" value="1"/>
</dbReference>
<dbReference type="SMART" id="SM00434">
    <property type="entry name" value="TOP4c"/>
    <property type="match status" value="1"/>
</dbReference>
<keyword evidence="8" id="KW-0963">Cytoplasm</keyword>
<feature type="active site" description="O-(5'-phospho-DNA)-tyrosine intermediate" evidence="8 9">
    <location>
        <position position="123"/>
    </location>
</feature>
<dbReference type="AlphaFoldDB" id="A0A1F7J9U4"/>
<keyword evidence="7 8" id="KW-0413">Isomerase</keyword>
<comment type="subcellular location">
    <subcellularLocation>
        <location evidence="8">Cytoplasm</location>
    </subcellularLocation>
</comment>
<evidence type="ECO:0000256" key="8">
    <source>
        <dbReference type="HAMAP-Rule" id="MF_01897"/>
    </source>
</evidence>
<feature type="domain" description="Topo IIA-type catalytic" evidence="10">
    <location>
        <begin position="35"/>
        <end position="543"/>
    </location>
</feature>
<dbReference type="SUPFAM" id="SSF101904">
    <property type="entry name" value="GyrA/ParC C-terminal domain-like"/>
    <property type="match status" value="1"/>
</dbReference>
<dbReference type="PROSITE" id="PS52040">
    <property type="entry name" value="TOPO_IIA"/>
    <property type="match status" value="1"/>
</dbReference>
<evidence type="ECO:0000256" key="4">
    <source>
        <dbReference type="ARBA" id="ARBA00022840"/>
    </source>
</evidence>
<dbReference type="PANTHER" id="PTHR43493">
    <property type="entry name" value="DNA GYRASE/TOPOISOMERASE SUBUNIT A"/>
    <property type="match status" value="1"/>
</dbReference>
<dbReference type="FunFam" id="3.30.1360.40:FF:000002">
    <property type="entry name" value="DNA gyrase subunit A"/>
    <property type="match status" value="1"/>
</dbReference>
<keyword evidence="4 8" id="KW-0067">ATP-binding</keyword>
<dbReference type="Gene3D" id="2.120.10.90">
    <property type="entry name" value="DNA gyrase/topoisomerase IV, subunit A, C-terminal"/>
    <property type="match status" value="1"/>
</dbReference>
<dbReference type="SUPFAM" id="SSF56719">
    <property type="entry name" value="Type II DNA topoisomerase"/>
    <property type="match status" value="1"/>
</dbReference>
<dbReference type="Proteomes" id="UP000176480">
    <property type="component" value="Unassembled WGS sequence"/>
</dbReference>
<dbReference type="Gene3D" id="3.90.199.10">
    <property type="entry name" value="Topoisomerase II, domain 5"/>
    <property type="match status" value="2"/>
</dbReference>
<dbReference type="InterPro" id="IPR013760">
    <property type="entry name" value="Topo_IIA-like_dom_sf"/>
</dbReference>
<keyword evidence="5 8" id="KW-0799">Topoisomerase</keyword>
<dbReference type="EMBL" id="MGAR01000010">
    <property type="protein sequence ID" value="OGK52403.1"/>
    <property type="molecule type" value="Genomic_DNA"/>
</dbReference>
<dbReference type="Pfam" id="PF00521">
    <property type="entry name" value="DNA_topoisoIV"/>
    <property type="match status" value="2"/>
</dbReference>
<comment type="catalytic activity">
    <reaction evidence="1 8 9">
        <text>ATP-dependent breakage, passage and rejoining of double-stranded DNA.</text>
        <dbReference type="EC" id="5.6.2.2"/>
    </reaction>
</comment>